<accession>A0A8J7LNS6</accession>
<dbReference type="RefSeq" id="WP_199115078.1">
    <property type="nucleotide sequence ID" value="NZ_JAELVQ010000010.1"/>
</dbReference>
<dbReference type="AlphaFoldDB" id="A0A8J7LNS6"/>
<evidence type="ECO:0000256" key="1">
    <source>
        <dbReference type="SAM" id="SignalP"/>
    </source>
</evidence>
<comment type="caution">
    <text evidence="2">The sequence shown here is derived from an EMBL/GenBank/DDBJ whole genome shotgun (WGS) entry which is preliminary data.</text>
</comment>
<keyword evidence="3" id="KW-1185">Reference proteome</keyword>
<reference evidence="2" key="1">
    <citation type="submission" date="2020-12" db="EMBL/GenBank/DDBJ databases">
        <title>Snuella sp. nov., isolated from sediment in Incheon.</title>
        <authorList>
            <person name="Kim W."/>
        </authorList>
    </citation>
    <scope>NUCLEOTIDE SEQUENCE</scope>
    <source>
        <strain evidence="2">CAU 1569</strain>
    </source>
</reference>
<evidence type="ECO:0008006" key="4">
    <source>
        <dbReference type="Google" id="ProtNLM"/>
    </source>
</evidence>
<organism evidence="2 3">
    <name type="scientific">Snuella sedimenti</name>
    <dbReference type="NCBI Taxonomy" id="2798802"/>
    <lineage>
        <taxon>Bacteria</taxon>
        <taxon>Pseudomonadati</taxon>
        <taxon>Bacteroidota</taxon>
        <taxon>Flavobacteriia</taxon>
        <taxon>Flavobacteriales</taxon>
        <taxon>Flavobacteriaceae</taxon>
        <taxon>Snuella</taxon>
    </lineage>
</organism>
<gene>
    <name evidence="2" type="ORF">JF259_09510</name>
</gene>
<feature type="chain" id="PRO_5035299588" description="Phosphate-selective porin O/P" evidence="1">
    <location>
        <begin position="19"/>
        <end position="387"/>
    </location>
</feature>
<dbReference type="InterPro" id="IPR023614">
    <property type="entry name" value="Porin_dom_sf"/>
</dbReference>
<evidence type="ECO:0000313" key="2">
    <source>
        <dbReference type="EMBL" id="MBJ6368323.1"/>
    </source>
</evidence>
<keyword evidence="1" id="KW-0732">Signal</keyword>
<dbReference type="EMBL" id="JAELVQ010000010">
    <property type="protein sequence ID" value="MBJ6368323.1"/>
    <property type="molecule type" value="Genomic_DNA"/>
</dbReference>
<sequence>MKRVTTFLAILMGVSSFAQTVSQDTTATKNQQQNAVQNILSGNRSQGITVGGYAQVDYNQPEGGNGKLDVHRMVMLLGYKFNDRVQFVTEIEYEHVKEVYIEQAFLNYSLNDNLNIRGGLMLVPMGIVNEYHEPTTFNGVERPSMDKSIVPTTWREVGVGVTGKFNDASLRYQAYLFNGFKSINGSKTLGGSNGLRNGRQKGAESTINTPNLSAKLDYYGLPGLRLGLSGYFGNTQAEDAVDKIDGADVGVTMFGLDARYINKRFSARGQYIHALISDADDYNALNSANLGSELKGWYAEAAYNLLPLDNEQKLDAFVRYEQYDTHAATKDAGITRNLGYNRNEWTTGLSYHVAPGAVVKADYQIFDNAVDGNKSVGQLNIGFGVWF</sequence>
<dbReference type="SUPFAM" id="SSF56935">
    <property type="entry name" value="Porins"/>
    <property type="match status" value="1"/>
</dbReference>
<dbReference type="Proteomes" id="UP000610931">
    <property type="component" value="Unassembled WGS sequence"/>
</dbReference>
<protein>
    <recommendedName>
        <fullName evidence="4">Phosphate-selective porin O/P</fullName>
    </recommendedName>
</protein>
<feature type="signal peptide" evidence="1">
    <location>
        <begin position="1"/>
        <end position="18"/>
    </location>
</feature>
<name>A0A8J7LNS6_9FLAO</name>
<evidence type="ECO:0000313" key="3">
    <source>
        <dbReference type="Proteomes" id="UP000610931"/>
    </source>
</evidence>
<dbReference type="Gene3D" id="2.40.160.10">
    <property type="entry name" value="Porin"/>
    <property type="match status" value="1"/>
</dbReference>
<proteinExistence type="predicted"/>